<evidence type="ECO:0000313" key="2">
    <source>
        <dbReference type="Proteomes" id="UP000587586"/>
    </source>
</evidence>
<organism evidence="1 2">
    <name type="scientific">Geomonas limicola</name>
    <dbReference type="NCBI Taxonomy" id="2740186"/>
    <lineage>
        <taxon>Bacteria</taxon>
        <taxon>Pseudomonadati</taxon>
        <taxon>Thermodesulfobacteriota</taxon>
        <taxon>Desulfuromonadia</taxon>
        <taxon>Geobacterales</taxon>
        <taxon>Geobacteraceae</taxon>
        <taxon>Geomonas</taxon>
    </lineage>
</organism>
<proteinExistence type="predicted"/>
<reference evidence="2" key="1">
    <citation type="submission" date="2020-06" db="EMBL/GenBank/DDBJ databases">
        <title>Draft genomic sequecing of Geomonas sp. Red745.</title>
        <authorList>
            <person name="Itoh H."/>
            <person name="Xu Z.X."/>
            <person name="Ushijima N."/>
            <person name="Masuda Y."/>
            <person name="Shiratori Y."/>
            <person name="Senoo K."/>
        </authorList>
    </citation>
    <scope>NUCLEOTIDE SEQUENCE [LARGE SCALE GENOMIC DNA]</scope>
    <source>
        <strain evidence="2">Red745</strain>
    </source>
</reference>
<dbReference type="EMBL" id="BLXZ01000002">
    <property type="protein sequence ID" value="GFO67222.1"/>
    <property type="molecule type" value="Genomic_DNA"/>
</dbReference>
<dbReference type="Proteomes" id="UP000587586">
    <property type="component" value="Unassembled WGS sequence"/>
</dbReference>
<gene>
    <name evidence="1" type="ORF">GMLC_08010</name>
</gene>
<dbReference type="AlphaFoldDB" id="A0A6V8N3V4"/>
<keyword evidence="2" id="KW-1185">Reference proteome</keyword>
<protein>
    <recommendedName>
        <fullName evidence="3">HNH endonuclease</fullName>
    </recommendedName>
</protein>
<sequence>MGKNENRDDFTQATINILRRRVADRCSNPGCRAPTSGPSSDLKKSQNIGIAAHICAAAPGGPRYSAVMTADKRADINNAIWLCSNCSIMIDRDPETFKVGVLQNWKTEAEKQAREELGKRLVSSDVAAVEMLTTALTGFPKSFLPKAIENAALASSAALEALDPRFKVKASYADGHTTFSLMAQENLNFELQVKEDYKQEFVEKYRQLLNHGTPMGISSDAIAIAGSKLLEEIFSQTENGILEISSQPKKAAIQKFWLVGPNAEVHIVNDLCGEITFGRESFSISGTAYDGLLEVVSRQKHNPHVPGAKLTITVNFRNWANQLLSELPNFDQIYTLFTNLRTGWTFNTRVEIDGKEMFVGKGAKLQDEDSIRTIFYLLRYIFLAREVMRHLGTEIRFDPDYNYDEKVFDLLAEIHRITSVGSVCKVSEVNGNATCVLIAGEDVDALKAVLAVANPEPIKFTKGPFNVDLFNQSVALPGLSYTLTKVRPHVNEDISDLKPGQEVPIEWKPEEDCEMVSILL</sequence>
<comment type="caution">
    <text evidence="1">The sequence shown here is derived from an EMBL/GenBank/DDBJ whole genome shotgun (WGS) entry which is preliminary data.</text>
</comment>
<accession>A0A6V8N3V4</accession>
<evidence type="ECO:0008006" key="3">
    <source>
        <dbReference type="Google" id="ProtNLM"/>
    </source>
</evidence>
<name>A0A6V8N3V4_9BACT</name>
<evidence type="ECO:0000313" key="1">
    <source>
        <dbReference type="EMBL" id="GFO67222.1"/>
    </source>
</evidence>